<dbReference type="EMBL" id="QZDT01000001">
    <property type="protein sequence ID" value="NBJ91125.1"/>
    <property type="molecule type" value="Genomic_DNA"/>
</dbReference>
<dbReference type="Proteomes" id="UP001154420">
    <property type="component" value="Unassembled WGS sequence"/>
</dbReference>
<evidence type="ECO:0000313" key="1">
    <source>
        <dbReference type="EMBL" id="NBJ91125.1"/>
    </source>
</evidence>
<dbReference type="AlphaFoldDB" id="A0A9X5BC64"/>
<evidence type="ECO:0000313" key="2">
    <source>
        <dbReference type="Proteomes" id="UP001154420"/>
    </source>
</evidence>
<comment type="caution">
    <text evidence="1">The sequence shown here is derived from an EMBL/GenBank/DDBJ whole genome shotgun (WGS) entry which is preliminary data.</text>
</comment>
<sequence length="185" mass="21261">MKYARKKPKTVMAYQLGSHSPMEKDLICEGAIRLLPDGSYALFSQEAVNGKGEIALPGDYFKVDIVDGMRYPYPNSRKYFEANHRHLQGDTYEQSGSLFAIWQDGDDPCEEMDFLISGGRLVICKEDSVRYFNAILWDAPLSAARDATVVFYQVERDSQGRIRDVRFNFVARRDFERDYDILDGM</sequence>
<keyword evidence="2" id="KW-1185">Reference proteome</keyword>
<dbReference type="OrthoDB" id="2042892at2"/>
<protein>
    <submittedName>
        <fullName evidence="1">Uncharacterized protein</fullName>
    </submittedName>
</protein>
<reference evidence="1" key="1">
    <citation type="submission" date="2018-09" db="EMBL/GenBank/DDBJ databases">
        <title>Murine metabolic-syndrome-specific gut microbial biobank.</title>
        <authorList>
            <person name="Liu C."/>
        </authorList>
    </citation>
    <scope>NUCLEOTIDE SEQUENCE</scope>
    <source>
        <strain evidence="1">D42-62</strain>
    </source>
</reference>
<dbReference type="RefSeq" id="WP_160558220.1">
    <property type="nucleotide sequence ID" value="NZ_QZDT01000001.1"/>
</dbReference>
<accession>A0A9X5BC64</accession>
<name>A0A9X5BC64_9FIRM</name>
<organism evidence="1 2">
    <name type="scientific">Parablautia muri</name>
    <dbReference type="NCBI Taxonomy" id="2320879"/>
    <lineage>
        <taxon>Bacteria</taxon>
        <taxon>Bacillati</taxon>
        <taxon>Bacillota</taxon>
        <taxon>Clostridia</taxon>
        <taxon>Lachnospirales</taxon>
        <taxon>Lachnospiraceae</taxon>
        <taxon>Parablautia</taxon>
    </lineage>
</organism>
<gene>
    <name evidence="1" type="ORF">D5281_00595</name>
</gene>
<proteinExistence type="predicted"/>